<proteinExistence type="predicted"/>
<evidence type="ECO:0000313" key="1">
    <source>
        <dbReference type="EMBL" id="ALG74129.1"/>
    </source>
</evidence>
<keyword evidence="2" id="KW-1185">Reference proteome</keyword>
<evidence type="ECO:0008006" key="3">
    <source>
        <dbReference type="Google" id="ProtNLM"/>
    </source>
</evidence>
<sequence length="591" mass="64571">MPISLVARTDAQQPKRWPIPPEIDTLHLFNVDDPVRQIDQILCRSYFRRNDRIVDQANRPHYRVDRLIQDACHRRSRLDEATGRMAGGTIDAVYLTVHRQYLRRPQNILVLQARIQHFLRETAAVLLGAKGRSKGGLPVTVYVRAHDQRPDMVTVNVCNQTVGPVRPDETAGHFTLALVKADGRRLPIGPLACTVAQRTDANPSGYEFRSLMPGIRRGDRHLIVTANPVQGPVVAPDAFTNGEGFFGVDLWWRSAYADGTHILDMPTMEDLSPNTVEWRFPTARRSQVPGEEPDEIALTVTFAPETALAATGRDAILPWNGSVPAAASATPEPPYFDPAPTVMTLPVDEGGPAETIMFPLPVPAVAPPLPVPMLVIDAVLAPTLSQFRSALAQWTVRLDTRGDIVPEGGVATFGVNAGKTGLWLLRDSANRWLQVGVGDNVADPSDGDSRILAPVWPELTPHFLARLPVGGFPARPLPVSGTFDLGRFSTAPVRDGRPSILSFGLLEASKLTLPNEANANLEQLHSRRHARLQVIGRSLQVALAQGQSPVWRIRDDAVAGLLTPGAAEAPLLLEEGDRLVLGCYLLRFLFA</sequence>
<dbReference type="EMBL" id="CP012404">
    <property type="protein sequence ID" value="ALG74129.1"/>
    <property type="molecule type" value="Genomic_DNA"/>
</dbReference>
<evidence type="ECO:0000313" key="2">
    <source>
        <dbReference type="Proteomes" id="UP000069935"/>
    </source>
</evidence>
<gene>
    <name evidence="1" type="ORF">AL072_24380</name>
</gene>
<dbReference type="AlphaFoldDB" id="A0AAC8W2X2"/>
<dbReference type="KEGG" id="ati:AL072_24380"/>
<dbReference type="RefSeq" id="WP_045583554.1">
    <property type="nucleotide sequence ID" value="NZ_CP012404.1"/>
</dbReference>
<accession>A0AAC8W2X2</accession>
<organism evidence="1 2">
    <name type="scientific">Azospirillum thiophilum</name>
    <dbReference type="NCBI Taxonomy" id="528244"/>
    <lineage>
        <taxon>Bacteria</taxon>
        <taxon>Pseudomonadati</taxon>
        <taxon>Pseudomonadota</taxon>
        <taxon>Alphaproteobacteria</taxon>
        <taxon>Rhodospirillales</taxon>
        <taxon>Azospirillaceae</taxon>
        <taxon>Azospirillum</taxon>
    </lineage>
</organism>
<reference evidence="2" key="1">
    <citation type="submission" date="2015-08" db="EMBL/GenBank/DDBJ databases">
        <title>Complete Genome Sequence of Azospirillum thiophilum BV-S.</title>
        <authorList>
            <person name="Fomenkov A."/>
            <person name="Vincze T."/>
            <person name="Grabovich M."/>
            <person name="Dubinina G."/>
            <person name="Orlova M."/>
            <person name="Belousova E."/>
            <person name="Roberts R.J."/>
        </authorList>
    </citation>
    <scope>NUCLEOTIDE SEQUENCE [LARGE SCALE GENOMIC DNA]</scope>
    <source>
        <strain evidence="2">BV-S</strain>
    </source>
</reference>
<dbReference type="Proteomes" id="UP000069935">
    <property type="component" value="Chromosome 4"/>
</dbReference>
<protein>
    <recommendedName>
        <fullName evidence="3">FHA domain-containing protein</fullName>
    </recommendedName>
</protein>
<reference evidence="1 2" key="2">
    <citation type="journal article" date="2016" name="Genome Announc.">
        <title>Complete Genome Sequence of a Strain of Azospirillum thiophilum Isolated from a Sulfide Spring.</title>
        <authorList>
            <person name="Fomenkov A."/>
            <person name="Vincze T."/>
            <person name="Grabovich M."/>
            <person name="Anton B.P."/>
            <person name="Dubinina G."/>
            <person name="Orlova M."/>
            <person name="Belousova E."/>
            <person name="Roberts R.J."/>
        </authorList>
    </citation>
    <scope>NUCLEOTIDE SEQUENCE [LARGE SCALE GENOMIC DNA]</scope>
    <source>
        <strain evidence="1 2">BV-S</strain>
    </source>
</reference>
<name>A0AAC8W2X2_9PROT</name>